<name>A0ABR2MS30_9ASPA</name>
<evidence type="ECO:0000256" key="1">
    <source>
        <dbReference type="SAM" id="SignalP"/>
    </source>
</evidence>
<organism evidence="2 3">
    <name type="scientific">Platanthera guangdongensis</name>
    <dbReference type="NCBI Taxonomy" id="2320717"/>
    <lineage>
        <taxon>Eukaryota</taxon>
        <taxon>Viridiplantae</taxon>
        <taxon>Streptophyta</taxon>
        <taxon>Embryophyta</taxon>
        <taxon>Tracheophyta</taxon>
        <taxon>Spermatophyta</taxon>
        <taxon>Magnoliopsida</taxon>
        <taxon>Liliopsida</taxon>
        <taxon>Asparagales</taxon>
        <taxon>Orchidaceae</taxon>
        <taxon>Orchidoideae</taxon>
        <taxon>Orchideae</taxon>
        <taxon>Orchidinae</taxon>
        <taxon>Platanthera</taxon>
    </lineage>
</organism>
<evidence type="ECO:0000313" key="3">
    <source>
        <dbReference type="Proteomes" id="UP001412067"/>
    </source>
</evidence>
<comment type="caution">
    <text evidence="2">The sequence shown here is derived from an EMBL/GenBank/DDBJ whole genome shotgun (WGS) entry which is preliminary data.</text>
</comment>
<reference evidence="2 3" key="1">
    <citation type="journal article" date="2022" name="Nat. Plants">
        <title>Genomes of leafy and leafless Platanthera orchids illuminate the evolution of mycoheterotrophy.</title>
        <authorList>
            <person name="Li M.H."/>
            <person name="Liu K.W."/>
            <person name="Li Z."/>
            <person name="Lu H.C."/>
            <person name="Ye Q.L."/>
            <person name="Zhang D."/>
            <person name="Wang J.Y."/>
            <person name="Li Y.F."/>
            <person name="Zhong Z.M."/>
            <person name="Liu X."/>
            <person name="Yu X."/>
            <person name="Liu D.K."/>
            <person name="Tu X.D."/>
            <person name="Liu B."/>
            <person name="Hao Y."/>
            <person name="Liao X.Y."/>
            <person name="Jiang Y.T."/>
            <person name="Sun W.H."/>
            <person name="Chen J."/>
            <person name="Chen Y.Q."/>
            <person name="Ai Y."/>
            <person name="Zhai J.W."/>
            <person name="Wu S.S."/>
            <person name="Zhou Z."/>
            <person name="Hsiao Y.Y."/>
            <person name="Wu W.L."/>
            <person name="Chen Y.Y."/>
            <person name="Lin Y.F."/>
            <person name="Hsu J.L."/>
            <person name="Li C.Y."/>
            <person name="Wang Z.W."/>
            <person name="Zhao X."/>
            <person name="Zhong W.Y."/>
            <person name="Ma X.K."/>
            <person name="Ma L."/>
            <person name="Huang J."/>
            <person name="Chen G.Z."/>
            <person name="Huang M.Z."/>
            <person name="Huang L."/>
            <person name="Peng D.H."/>
            <person name="Luo Y.B."/>
            <person name="Zou S.Q."/>
            <person name="Chen S.P."/>
            <person name="Lan S."/>
            <person name="Tsai W.C."/>
            <person name="Van de Peer Y."/>
            <person name="Liu Z.J."/>
        </authorList>
    </citation>
    <scope>NUCLEOTIDE SEQUENCE [LARGE SCALE GENOMIC DNA]</scope>
    <source>
        <strain evidence="2">Lor288</strain>
    </source>
</reference>
<evidence type="ECO:0000313" key="2">
    <source>
        <dbReference type="EMBL" id="KAK8966856.1"/>
    </source>
</evidence>
<protein>
    <submittedName>
        <fullName evidence="2">Uncharacterized protein</fullName>
    </submittedName>
</protein>
<proteinExistence type="predicted"/>
<gene>
    <name evidence="2" type="ORF">KSP40_PGU004112</name>
</gene>
<dbReference type="PANTHER" id="PTHR47344:SF1">
    <property type="entry name" value="RING ZINC FINGER PROTEIN-RELATED"/>
    <property type="match status" value="1"/>
</dbReference>
<keyword evidence="1" id="KW-0732">Signal</keyword>
<sequence>MCFVLFPSLVNTLLGKPSFSASVDSEGANRSAGRWCRPIQSSSSSGDLITVGPDGRGGMIKVLKSNEQIFVGSRIQVDSKMPKHVAKPRSQFNIEHFFEKANTTH</sequence>
<accession>A0ABR2MS30</accession>
<feature type="chain" id="PRO_5045403304" evidence="1">
    <location>
        <begin position="16"/>
        <end position="105"/>
    </location>
</feature>
<dbReference type="Proteomes" id="UP001412067">
    <property type="component" value="Unassembled WGS sequence"/>
</dbReference>
<dbReference type="PANTHER" id="PTHR47344">
    <property type="entry name" value="RING ZINC FINGER PROTEIN-RELATED"/>
    <property type="match status" value="1"/>
</dbReference>
<keyword evidence="3" id="KW-1185">Reference proteome</keyword>
<dbReference type="EMBL" id="JBBWWR010000005">
    <property type="protein sequence ID" value="KAK8966856.1"/>
    <property type="molecule type" value="Genomic_DNA"/>
</dbReference>
<feature type="signal peptide" evidence="1">
    <location>
        <begin position="1"/>
        <end position="15"/>
    </location>
</feature>